<dbReference type="OMA" id="YRSHWLD"/>
<dbReference type="GeneID" id="106053997"/>
<dbReference type="Proteomes" id="UP001165740">
    <property type="component" value="Chromosome 4"/>
</dbReference>
<accession>A0A9U8DWX6</accession>
<dbReference type="OrthoDB" id="6134084at2759"/>
<dbReference type="KEGG" id="bgt:106053997"/>
<proteinExistence type="predicted"/>
<reference evidence="2" key="1">
    <citation type="submission" date="2025-08" db="UniProtKB">
        <authorList>
            <consortium name="RefSeq"/>
        </authorList>
    </citation>
    <scope>IDENTIFICATION</scope>
</reference>
<dbReference type="RefSeq" id="XP_013065157.2">
    <property type="nucleotide sequence ID" value="XM_013209703.2"/>
</dbReference>
<keyword evidence="1" id="KW-1185">Reference proteome</keyword>
<protein>
    <submittedName>
        <fullName evidence="2">Uncharacterized protein LOC106053997</fullName>
    </submittedName>
</protein>
<organism evidence="1 2">
    <name type="scientific">Biomphalaria glabrata</name>
    <name type="common">Bloodfluke planorb</name>
    <name type="synonym">Freshwater snail</name>
    <dbReference type="NCBI Taxonomy" id="6526"/>
    <lineage>
        <taxon>Eukaryota</taxon>
        <taxon>Metazoa</taxon>
        <taxon>Spiralia</taxon>
        <taxon>Lophotrochozoa</taxon>
        <taxon>Mollusca</taxon>
        <taxon>Gastropoda</taxon>
        <taxon>Heterobranchia</taxon>
        <taxon>Euthyneura</taxon>
        <taxon>Panpulmonata</taxon>
        <taxon>Hygrophila</taxon>
        <taxon>Lymnaeoidea</taxon>
        <taxon>Planorbidae</taxon>
        <taxon>Biomphalaria</taxon>
    </lineage>
</organism>
<dbReference type="AlphaFoldDB" id="A0A9U8DWX6"/>
<evidence type="ECO:0000313" key="1">
    <source>
        <dbReference type="Proteomes" id="UP001165740"/>
    </source>
</evidence>
<sequence>MKPTFCALLCSGECNSATFSVKYQTCITFKEKFFAPNIFWTADLDWFMLYRDESTLQFEDWRIVFKAYSGINSSFYNLWEKDGHHDDEPLSSDLAMGCYRWDKKETCTSHFRSSVLDNWTNIEKVKFALYTNASEVAYIIFNGTSTNRQSWYDRMLIIESSWSLLKTDTQAVNFNFQGLTVDNNFRRMIIFGPYGGCNYDRMYVCTFDTNYEACSTDWMPIPSYPLFIYSLQNQMVKVSTKPPEYAVAEIMSVFVQQKQP</sequence>
<evidence type="ECO:0000313" key="2">
    <source>
        <dbReference type="RefSeq" id="XP_013065157.2"/>
    </source>
</evidence>
<gene>
    <name evidence="2" type="primary">LOC106053997</name>
</gene>
<name>A0A9U8DWX6_BIOGL</name>